<dbReference type="PANTHER" id="PTHR10507:SF0">
    <property type="entry name" value="CELL DIVISION CONTROL PROTEIN 45 HOMOLOG"/>
    <property type="match status" value="1"/>
</dbReference>
<protein>
    <recommendedName>
        <fullName evidence="8">Cell division control protein 45</fullName>
    </recommendedName>
</protein>
<feature type="non-terminal residue" evidence="6">
    <location>
        <position position="526"/>
    </location>
</feature>
<evidence type="ECO:0000313" key="6">
    <source>
        <dbReference type="EMBL" id="CAH0713425.1"/>
    </source>
</evidence>
<reference evidence="6" key="1">
    <citation type="submission" date="2021-12" db="EMBL/GenBank/DDBJ databases">
        <authorList>
            <person name="Martin H S."/>
        </authorList>
    </citation>
    <scope>NUCLEOTIDE SEQUENCE</scope>
</reference>
<dbReference type="GO" id="GO:0003697">
    <property type="term" value="F:single-stranded DNA binding"/>
    <property type="evidence" value="ECO:0007669"/>
    <property type="project" value="TreeGrafter"/>
</dbReference>
<dbReference type="PANTHER" id="PTHR10507">
    <property type="entry name" value="CDC45-RELATED PROTEIN"/>
    <property type="match status" value="1"/>
</dbReference>
<evidence type="ECO:0000256" key="4">
    <source>
        <dbReference type="ARBA" id="ARBA00023242"/>
    </source>
</evidence>
<evidence type="ECO:0000256" key="2">
    <source>
        <dbReference type="ARBA" id="ARBA00010727"/>
    </source>
</evidence>
<comment type="similarity">
    <text evidence="2">Belongs to the CDC45 family.</text>
</comment>
<keyword evidence="4" id="KW-0539">Nucleus</keyword>
<evidence type="ECO:0000256" key="5">
    <source>
        <dbReference type="ARBA" id="ARBA00023306"/>
    </source>
</evidence>
<accession>A0A8J9V670</accession>
<name>A0A8J9V670_9NEOP</name>
<keyword evidence="7" id="KW-1185">Reference proteome</keyword>
<dbReference type="GO" id="GO:0003682">
    <property type="term" value="F:chromatin binding"/>
    <property type="evidence" value="ECO:0007669"/>
    <property type="project" value="TreeGrafter"/>
</dbReference>
<evidence type="ECO:0000256" key="3">
    <source>
        <dbReference type="ARBA" id="ARBA00022705"/>
    </source>
</evidence>
<dbReference type="EMBL" id="OV170221">
    <property type="protein sequence ID" value="CAH0713425.1"/>
    <property type="molecule type" value="Genomic_DNA"/>
</dbReference>
<proteinExistence type="inferred from homology"/>
<dbReference type="GO" id="GO:0003688">
    <property type="term" value="F:DNA replication origin binding"/>
    <property type="evidence" value="ECO:0007669"/>
    <property type="project" value="TreeGrafter"/>
</dbReference>
<evidence type="ECO:0000256" key="1">
    <source>
        <dbReference type="ARBA" id="ARBA00004123"/>
    </source>
</evidence>
<dbReference type="GO" id="GO:0000727">
    <property type="term" value="P:double-strand break repair via break-induced replication"/>
    <property type="evidence" value="ECO:0007669"/>
    <property type="project" value="TreeGrafter"/>
</dbReference>
<comment type="subcellular location">
    <subcellularLocation>
        <location evidence="1">Nucleus</location>
    </subcellularLocation>
</comment>
<evidence type="ECO:0000313" key="7">
    <source>
        <dbReference type="Proteomes" id="UP000838878"/>
    </source>
</evidence>
<dbReference type="Proteomes" id="UP000838878">
    <property type="component" value="Chromosome 1"/>
</dbReference>
<dbReference type="OrthoDB" id="10258882at2759"/>
<dbReference type="InterPro" id="IPR003874">
    <property type="entry name" value="CDC45"/>
</dbReference>
<organism evidence="6 7">
    <name type="scientific">Brenthis ino</name>
    <name type="common">lesser marbled fritillary</name>
    <dbReference type="NCBI Taxonomy" id="405034"/>
    <lineage>
        <taxon>Eukaryota</taxon>
        <taxon>Metazoa</taxon>
        <taxon>Ecdysozoa</taxon>
        <taxon>Arthropoda</taxon>
        <taxon>Hexapoda</taxon>
        <taxon>Insecta</taxon>
        <taxon>Pterygota</taxon>
        <taxon>Neoptera</taxon>
        <taxon>Endopterygota</taxon>
        <taxon>Lepidoptera</taxon>
        <taxon>Glossata</taxon>
        <taxon>Ditrysia</taxon>
        <taxon>Papilionoidea</taxon>
        <taxon>Nymphalidae</taxon>
        <taxon>Heliconiinae</taxon>
        <taxon>Argynnini</taxon>
        <taxon>Brenthis</taxon>
    </lineage>
</organism>
<dbReference type="GO" id="GO:1902977">
    <property type="term" value="P:mitotic DNA replication preinitiation complex assembly"/>
    <property type="evidence" value="ECO:0007669"/>
    <property type="project" value="TreeGrafter"/>
</dbReference>
<dbReference type="AlphaFoldDB" id="A0A8J9V670"/>
<dbReference type="GO" id="GO:0031261">
    <property type="term" value="C:DNA replication preinitiation complex"/>
    <property type="evidence" value="ECO:0007669"/>
    <property type="project" value="TreeGrafter"/>
</dbReference>
<sequence>MFIEDIRNDFYNVLLGNRVLLLVHYDVDSICACKILQDLFKCDNILYTLVPVGGISELKTAYDENNEEIKYVVLINCGGTIDLVDILQPEEDVIFFVLDSHKPTDICNVYSDGQVRLIYKDEEENIPNFDDIFRDDEEEEEETEGREDIETIVEKRRERKAWEEKRHTLMFNYTQFSYYGKPSACTALELAARCSRCTVRALWAAAAAGAAHAALQLRSPARALLDAEPLHRYVAAQLHGDDVYTGARVVVEKDAWLPLYRWWSLEAALAHSALAPALRLHARSGAARLRQLLADMGFPLQQARQAYRSMDVDLRRSLLTSLETAAAKHKLPTPTRATFLLQRPHAPVVAALDVVYAIMALIEHETIPRAEGFQLALACLDVSGENEALKQGIAAAKQTLQAVARLVHNILSSRGLMLAGPFNYFIVQEGVPEAAAVAGPLWLGAAARWVARAAPARPLLCAARALLLGLPPHHHQDPRNLFGAAFEQAATKSGISVSLDFVDSSIITVPISQRTQFLDALTALLA</sequence>
<keyword evidence="5" id="KW-0131">Cell cycle</keyword>
<keyword evidence="3" id="KW-0235">DNA replication</keyword>
<gene>
    <name evidence="6" type="ORF">BINO364_LOCUS590</name>
</gene>
<dbReference type="Pfam" id="PF02724">
    <property type="entry name" value="CDC45"/>
    <property type="match status" value="2"/>
</dbReference>
<dbReference type="GO" id="GO:0006270">
    <property type="term" value="P:DNA replication initiation"/>
    <property type="evidence" value="ECO:0007669"/>
    <property type="project" value="InterPro"/>
</dbReference>
<evidence type="ECO:0008006" key="8">
    <source>
        <dbReference type="Google" id="ProtNLM"/>
    </source>
</evidence>